<sequence length="726" mass="81938">MGIKFLEVIKPFCAVLPEIQKPERKIQFREKVLWTAITLFIFLVCCQIPLFGIMSSDSADPFYWMRVILASNRGTLMELGISPIVTSGLIMQLLAGAKIIEVGDTPKDRALFNGAQKLFGMIITIGQAIVYVMTGMYGDPAEMGAGICLLIIIQLFVAGLIVLLLDELLQKGYGLGSGISLFIATNICETIVWKAFSPTTINTGRGTEFEGAVIALFHLLATRTDKVRALREAFYRQNLPNLMNLIATVFVFAVVIYFQGFRVDLPIKSARYRGQYSSYPIKLFYTSNIPIILQSALVSNLYVISQMLSVRFSGNFLVNILGQWADVSGGGPARSYPVGGLCYFLSPPESMGAIFEDPVHVVVYVIFMLGSCAFFSKTWIEVSGSSAKDVAKQLKEQQMVMRGHRDTSMVHELNSVILPLPQNVKDYLLDDGTLVVSGREDPPTHSQPDSDDEGEEIQWSDDENTATLTAPEFPEFTTTVQEAINSLGGSVFPKLNWSAPRDAYWIAMNSSLKCKTLSDIFLLFKSSDFITRDFTQPFIHCTDDSPDPCMEYELVLRKWCELIPGAEFRCFVKENKLIAISQRDYTQYYDHISKQKEEICRCIQDFFKKHIQYKFLDEDFVFDIYRDSRGKVWLIDFNPFGEVTDSLLFTWEELISERNLKGDFSEGDALEQDSPAFRCTNSEVTVQPSPYLSYRLPKDFVDLSTGEDAHKLIDFLKLKRSQQEDD</sequence>
<comment type="subcellular location">
    <subcellularLocation>
        <location evidence="1">Endoplasmic reticulum membrane</location>
        <topology evidence="1">Multi-pass membrane protein</topology>
    </subcellularLocation>
</comment>
<evidence type="ECO:0000259" key="12">
    <source>
        <dbReference type="Pfam" id="PF10559"/>
    </source>
</evidence>
<dbReference type="NCBIfam" id="NF006341">
    <property type="entry name" value="PRK08568.1-5"/>
    <property type="match status" value="1"/>
</dbReference>
<feature type="transmembrane region" description="Helical" evidence="11">
    <location>
        <begin position="143"/>
        <end position="165"/>
    </location>
</feature>
<feature type="transmembrane region" description="Helical" evidence="11">
    <location>
        <begin position="118"/>
        <end position="137"/>
    </location>
</feature>
<dbReference type="InterPro" id="IPR002208">
    <property type="entry name" value="SecY/SEC61-alpha"/>
</dbReference>
<evidence type="ECO:0000256" key="1">
    <source>
        <dbReference type="ARBA" id="ARBA00004477"/>
    </source>
</evidence>
<dbReference type="Gene3D" id="1.10.3370.10">
    <property type="entry name" value="SecY subunit domain"/>
    <property type="match status" value="1"/>
</dbReference>
<dbReference type="NCBIfam" id="TIGR00967">
    <property type="entry name" value="3a0501s007"/>
    <property type="match status" value="1"/>
</dbReference>
<evidence type="ECO:0000313" key="14">
    <source>
        <dbReference type="Proteomes" id="UP000664940"/>
    </source>
</evidence>
<dbReference type="InterPro" id="IPR030659">
    <property type="entry name" value="SecY_CS"/>
</dbReference>
<protein>
    <recommendedName>
        <fullName evidence="12">Translocon Sec61/SecY plug domain-containing protein</fullName>
    </recommendedName>
</protein>
<reference evidence="13 14" key="1">
    <citation type="journal article" date="2020" name="Nature">
        <title>Six reference-quality genomes reveal evolution of bat adaptations.</title>
        <authorList>
            <person name="Jebb D."/>
            <person name="Huang Z."/>
            <person name="Pippel M."/>
            <person name="Hughes G.M."/>
            <person name="Lavrichenko K."/>
            <person name="Devanna P."/>
            <person name="Winkler S."/>
            <person name="Jermiin L.S."/>
            <person name="Skirmuntt E.C."/>
            <person name="Katzourakis A."/>
            <person name="Burkitt-Gray L."/>
            <person name="Ray D.A."/>
            <person name="Sullivan K.A.M."/>
            <person name="Roscito J.G."/>
            <person name="Kirilenko B.M."/>
            <person name="Davalos L.M."/>
            <person name="Corthals A.P."/>
            <person name="Power M.L."/>
            <person name="Jones G."/>
            <person name="Ransome R.D."/>
            <person name="Dechmann D.K.N."/>
            <person name="Locatelli A.G."/>
            <person name="Puechmaille S.J."/>
            <person name="Fedrigo O."/>
            <person name="Jarvis E.D."/>
            <person name="Hiller M."/>
            <person name="Vernes S.C."/>
            <person name="Myers E.W."/>
            <person name="Teeling E.C."/>
        </authorList>
    </citation>
    <scope>NUCLEOTIDE SEQUENCE [LARGE SCALE GENOMIC DNA]</scope>
    <source>
        <strain evidence="13">Bat1K_MPI-CBG_1</strain>
    </source>
</reference>
<accession>A0A834BDI8</accession>
<dbReference type="PROSITE" id="PS00756">
    <property type="entry name" value="SECY_2"/>
    <property type="match status" value="1"/>
</dbReference>
<dbReference type="PROSITE" id="PS00755">
    <property type="entry name" value="SECY_1"/>
    <property type="match status" value="1"/>
</dbReference>
<keyword evidence="7 11" id="KW-1133">Transmembrane helix</keyword>
<dbReference type="InterPro" id="IPR009772">
    <property type="entry name" value="CDC123"/>
</dbReference>
<comment type="caution">
    <text evidence="13">The sequence shown here is derived from an EMBL/GenBank/DDBJ whole genome shotgun (WGS) entry which is preliminary data.</text>
</comment>
<dbReference type="FunFam" id="1.10.3370.10:FF:000002">
    <property type="entry name" value="Transport Sec61 subunit alpha isoform 2"/>
    <property type="match status" value="1"/>
</dbReference>
<evidence type="ECO:0000313" key="13">
    <source>
        <dbReference type="EMBL" id="KAF6131097.1"/>
    </source>
</evidence>
<dbReference type="Pfam" id="PF10559">
    <property type="entry name" value="Plug_translocon"/>
    <property type="match status" value="1"/>
</dbReference>
<evidence type="ECO:0000256" key="5">
    <source>
        <dbReference type="ARBA" id="ARBA00022824"/>
    </source>
</evidence>
<dbReference type="SUPFAM" id="SSF103491">
    <property type="entry name" value="Preprotein translocase SecY subunit"/>
    <property type="match status" value="1"/>
</dbReference>
<organism evidence="13 14">
    <name type="scientific">Phyllostomus discolor</name>
    <name type="common">pale spear-nosed bat</name>
    <dbReference type="NCBI Taxonomy" id="89673"/>
    <lineage>
        <taxon>Eukaryota</taxon>
        <taxon>Metazoa</taxon>
        <taxon>Chordata</taxon>
        <taxon>Craniata</taxon>
        <taxon>Vertebrata</taxon>
        <taxon>Euteleostomi</taxon>
        <taxon>Mammalia</taxon>
        <taxon>Eutheria</taxon>
        <taxon>Laurasiatheria</taxon>
        <taxon>Chiroptera</taxon>
        <taxon>Yangochiroptera</taxon>
        <taxon>Phyllostomidae</taxon>
        <taxon>Phyllostominae</taxon>
        <taxon>Phyllostomus</taxon>
    </lineage>
</organism>
<keyword evidence="6" id="KW-0653">Protein transport</keyword>
<dbReference type="Proteomes" id="UP000664940">
    <property type="component" value="Unassembled WGS sequence"/>
</dbReference>
<evidence type="ECO:0000256" key="7">
    <source>
        <dbReference type="ARBA" id="ARBA00022989"/>
    </source>
</evidence>
<feature type="domain" description="Translocon Sec61/SecY plug" evidence="12">
    <location>
        <begin position="40"/>
        <end position="74"/>
    </location>
</feature>
<proteinExistence type="inferred from homology"/>
<evidence type="ECO:0000256" key="6">
    <source>
        <dbReference type="ARBA" id="ARBA00022927"/>
    </source>
</evidence>
<feature type="region of interest" description="Disordered" evidence="10">
    <location>
        <begin position="438"/>
        <end position="457"/>
    </location>
</feature>
<dbReference type="AlphaFoldDB" id="A0A834BDI8"/>
<keyword evidence="4 11" id="KW-0812">Transmembrane</keyword>
<dbReference type="GO" id="GO:0015031">
    <property type="term" value="P:protein transport"/>
    <property type="evidence" value="ECO:0007669"/>
    <property type="project" value="UniProtKB-KW"/>
</dbReference>
<evidence type="ECO:0000256" key="9">
    <source>
        <dbReference type="ARBA" id="ARBA00023136"/>
    </source>
</evidence>
<name>A0A834BDI8_9CHIR</name>
<gene>
    <name evidence="13" type="ORF">HJG60_007998</name>
</gene>
<keyword evidence="5" id="KW-0256">Endoplasmic reticulum</keyword>
<dbReference type="PANTHER" id="PTHR10906">
    <property type="entry name" value="SECY/SEC61-ALPHA FAMILY MEMBER"/>
    <property type="match status" value="1"/>
</dbReference>
<evidence type="ECO:0000256" key="11">
    <source>
        <dbReference type="SAM" id="Phobius"/>
    </source>
</evidence>
<dbReference type="Pfam" id="PF07065">
    <property type="entry name" value="D123"/>
    <property type="match status" value="1"/>
</dbReference>
<feature type="transmembrane region" description="Helical" evidence="11">
    <location>
        <begin position="172"/>
        <end position="193"/>
    </location>
</feature>
<feature type="transmembrane region" description="Helical" evidence="11">
    <location>
        <begin position="242"/>
        <end position="263"/>
    </location>
</feature>
<dbReference type="EMBL" id="JABVXQ010000001">
    <property type="protein sequence ID" value="KAF6131097.1"/>
    <property type="molecule type" value="Genomic_DNA"/>
</dbReference>
<feature type="transmembrane region" description="Helical" evidence="11">
    <location>
        <begin position="32"/>
        <end position="54"/>
    </location>
</feature>
<keyword evidence="8" id="KW-0811">Translocation</keyword>
<evidence type="ECO:0000256" key="2">
    <source>
        <dbReference type="ARBA" id="ARBA00005751"/>
    </source>
</evidence>
<evidence type="ECO:0000256" key="3">
    <source>
        <dbReference type="ARBA" id="ARBA00022448"/>
    </source>
</evidence>
<evidence type="ECO:0000256" key="4">
    <source>
        <dbReference type="ARBA" id="ARBA00022692"/>
    </source>
</evidence>
<feature type="transmembrane region" description="Helical" evidence="11">
    <location>
        <begin position="74"/>
        <end position="97"/>
    </location>
</feature>
<dbReference type="InterPro" id="IPR019561">
    <property type="entry name" value="Translocon_Sec61/SecY_plug_dom"/>
</dbReference>
<feature type="transmembrane region" description="Helical" evidence="11">
    <location>
        <begin position="283"/>
        <end position="304"/>
    </location>
</feature>
<comment type="similarity">
    <text evidence="2">Belongs to the SecY/SEC61-alpha family.</text>
</comment>
<evidence type="ECO:0000256" key="10">
    <source>
        <dbReference type="SAM" id="MobiDB-lite"/>
    </source>
</evidence>
<keyword evidence="9 11" id="KW-0472">Membrane</keyword>
<dbReference type="GO" id="GO:0005789">
    <property type="term" value="C:endoplasmic reticulum membrane"/>
    <property type="evidence" value="ECO:0007669"/>
    <property type="project" value="UniProtKB-SubCell"/>
</dbReference>
<dbReference type="InterPro" id="IPR023201">
    <property type="entry name" value="SecY_dom_sf"/>
</dbReference>
<evidence type="ECO:0000256" key="8">
    <source>
        <dbReference type="ARBA" id="ARBA00023010"/>
    </source>
</evidence>
<keyword evidence="3" id="KW-0813">Transport</keyword>